<name>A0A0G9MV61_9SPHN</name>
<comment type="caution">
    <text evidence="1">The sequence shown here is derived from an EMBL/GenBank/DDBJ whole genome shotgun (WGS) entry which is preliminary data.</text>
</comment>
<dbReference type="EMBL" id="LBHC01000001">
    <property type="protein sequence ID" value="KLE33173.1"/>
    <property type="molecule type" value="Genomic_DNA"/>
</dbReference>
<dbReference type="SUPFAM" id="SSF88713">
    <property type="entry name" value="Glycoside hydrolase/deacetylase"/>
    <property type="match status" value="1"/>
</dbReference>
<evidence type="ECO:0000313" key="2">
    <source>
        <dbReference type="Proteomes" id="UP000053070"/>
    </source>
</evidence>
<dbReference type="OrthoDB" id="9771584at2"/>
<gene>
    <name evidence="1" type="ORF">AAW01_04140</name>
</gene>
<accession>A0A0G9MV61</accession>
<protein>
    <submittedName>
        <fullName evidence="1">WalW protein</fullName>
    </submittedName>
</protein>
<dbReference type="GO" id="GO:0005975">
    <property type="term" value="P:carbohydrate metabolic process"/>
    <property type="evidence" value="ECO:0007669"/>
    <property type="project" value="InterPro"/>
</dbReference>
<dbReference type="KEGG" id="egn:BMF35_a2253"/>
<dbReference type="InterPro" id="IPR011330">
    <property type="entry name" value="Glyco_hydro/deAcase_b/a-brl"/>
</dbReference>
<reference evidence="1 2" key="1">
    <citation type="submission" date="2015-04" db="EMBL/GenBank/DDBJ databases">
        <title>The draft genome sequence of Erythrobacr gangjinensis K7-2.</title>
        <authorList>
            <person name="Zhuang L."/>
            <person name="Liu Y."/>
            <person name="Shao Z."/>
        </authorList>
    </citation>
    <scope>NUCLEOTIDE SEQUENCE [LARGE SCALE GENOMIC DNA]</scope>
    <source>
        <strain evidence="1 2">K7-2</strain>
    </source>
</reference>
<dbReference type="Gene3D" id="3.20.20.370">
    <property type="entry name" value="Glycoside hydrolase/deacetylase"/>
    <property type="match status" value="1"/>
</dbReference>
<dbReference type="STRING" id="502682.BMF35_a2253"/>
<dbReference type="Proteomes" id="UP000053070">
    <property type="component" value="Unassembled WGS sequence"/>
</dbReference>
<organism evidence="1 2">
    <name type="scientific">Aurantiacibacter gangjinensis</name>
    <dbReference type="NCBI Taxonomy" id="502682"/>
    <lineage>
        <taxon>Bacteria</taxon>
        <taxon>Pseudomonadati</taxon>
        <taxon>Pseudomonadota</taxon>
        <taxon>Alphaproteobacteria</taxon>
        <taxon>Sphingomonadales</taxon>
        <taxon>Erythrobacteraceae</taxon>
        <taxon>Aurantiacibacter</taxon>
    </lineage>
</organism>
<dbReference type="RefSeq" id="WP_047006022.1">
    <property type="nucleotide sequence ID" value="NZ_CP018097.1"/>
</dbReference>
<dbReference type="PATRIC" id="fig|502682.8.peg.846"/>
<sequence length="330" mass="36845">MGNLLEPPATSALARFADDTPRFILTVDTEEAFDWDKPLTRDRHDLNHVPNIARFQEFCENQGVVPIYLVDWPIANSPDAAAILREAVATGRAEVGVQLHPWVNPPFDEDVSQANSFAGNLPPALEEAKFSALVDVVERNFGTQPLIYRAGRYGIGAETAAMLARRGVAIDSSVRPMFDYSHLGGPDFRSFPTAPYWADAERSVLELPLTAAWWGMLRRQGNWLYPRLWRAPALRGVLARLGLLERVPLTPEGVSVEEAIRGIDIALDDGLPVLVFSFHSPSLMPGNTPYVRSEDDLDALYDWWRRIFAYLAHRGVQPSSVRDVMEAVVR</sequence>
<keyword evidence="2" id="KW-1185">Reference proteome</keyword>
<dbReference type="AlphaFoldDB" id="A0A0G9MV61"/>
<proteinExistence type="predicted"/>
<evidence type="ECO:0000313" key="1">
    <source>
        <dbReference type="EMBL" id="KLE33173.1"/>
    </source>
</evidence>
<dbReference type="CDD" id="cd10935">
    <property type="entry name" value="CE4_WalW"/>
    <property type="match status" value="1"/>
</dbReference>